<dbReference type="AlphaFoldDB" id="A0ABD1Q3B8"/>
<evidence type="ECO:0000313" key="3">
    <source>
        <dbReference type="Proteomes" id="UP001604336"/>
    </source>
</evidence>
<dbReference type="Proteomes" id="UP001604336">
    <property type="component" value="Unassembled WGS sequence"/>
</dbReference>
<feature type="compositionally biased region" description="Basic and acidic residues" evidence="1">
    <location>
        <begin position="33"/>
        <end position="43"/>
    </location>
</feature>
<dbReference type="EMBL" id="JBFOLK010000012">
    <property type="protein sequence ID" value="KAL2470369.1"/>
    <property type="molecule type" value="Genomic_DNA"/>
</dbReference>
<organism evidence="2 3">
    <name type="scientific">Abeliophyllum distichum</name>
    <dbReference type="NCBI Taxonomy" id="126358"/>
    <lineage>
        <taxon>Eukaryota</taxon>
        <taxon>Viridiplantae</taxon>
        <taxon>Streptophyta</taxon>
        <taxon>Embryophyta</taxon>
        <taxon>Tracheophyta</taxon>
        <taxon>Spermatophyta</taxon>
        <taxon>Magnoliopsida</taxon>
        <taxon>eudicotyledons</taxon>
        <taxon>Gunneridae</taxon>
        <taxon>Pentapetalae</taxon>
        <taxon>asterids</taxon>
        <taxon>lamiids</taxon>
        <taxon>Lamiales</taxon>
        <taxon>Oleaceae</taxon>
        <taxon>Forsythieae</taxon>
        <taxon>Abeliophyllum</taxon>
    </lineage>
</organism>
<reference evidence="3" key="1">
    <citation type="submission" date="2024-07" db="EMBL/GenBank/DDBJ databases">
        <title>Two chromosome-level genome assemblies of Korean endemic species Abeliophyllum distichum and Forsythia ovata (Oleaceae).</title>
        <authorList>
            <person name="Jang H."/>
        </authorList>
    </citation>
    <scope>NUCLEOTIDE SEQUENCE [LARGE SCALE GENOMIC DNA]</scope>
</reference>
<evidence type="ECO:0000313" key="2">
    <source>
        <dbReference type="EMBL" id="KAL2470369.1"/>
    </source>
</evidence>
<proteinExistence type="predicted"/>
<gene>
    <name evidence="2" type="ORF">Adt_38505</name>
</gene>
<feature type="compositionally biased region" description="Polar residues" evidence="1">
    <location>
        <begin position="85"/>
        <end position="97"/>
    </location>
</feature>
<comment type="caution">
    <text evidence="2">The sequence shown here is derived from an EMBL/GenBank/DDBJ whole genome shotgun (WGS) entry which is preliminary data.</text>
</comment>
<feature type="region of interest" description="Disordered" evidence="1">
    <location>
        <begin position="74"/>
        <end position="102"/>
    </location>
</feature>
<name>A0ABD1Q3B8_9LAMI</name>
<accession>A0ABD1Q3B8</accession>
<feature type="region of interest" description="Disordered" evidence="1">
    <location>
        <begin position="1"/>
        <end position="50"/>
    </location>
</feature>
<sequence length="157" mass="17590">MTKKLWPETSVEIKVPSWSIPHKGRQQRKRRKQADETFTEHSQSKSILKRKGQVIMTCSECGLQGHSKRYHLRDDAPAAAKLTPRRSNTNASNQPHEAQSGFHFMPTPGMDMRNAAVIISSGPSASSPIIEEKSKGNNTAHEIRTEDINISTMVEEL</sequence>
<evidence type="ECO:0000256" key="1">
    <source>
        <dbReference type="SAM" id="MobiDB-lite"/>
    </source>
</evidence>
<protein>
    <submittedName>
        <fullName evidence="2">Uncharacterized protein</fullName>
    </submittedName>
</protein>
<feature type="compositionally biased region" description="Basic residues" evidence="1">
    <location>
        <begin position="22"/>
        <end position="32"/>
    </location>
</feature>
<keyword evidence="3" id="KW-1185">Reference proteome</keyword>